<comment type="function">
    <text evidence="4">A flexible structure which links the flagellar filament to the drive apparatus in the basal body.</text>
</comment>
<dbReference type="RefSeq" id="WP_066539689.1">
    <property type="nucleotide sequence ID" value="NZ_CP021422.1"/>
</dbReference>
<protein>
    <recommendedName>
        <fullName evidence="4">Flagellar hook protein FlgE</fullName>
    </recommendedName>
</protein>
<keyword evidence="8" id="KW-0966">Cell projection</keyword>
<evidence type="ECO:0000313" key="7">
    <source>
        <dbReference type="EMBL" id="ASB41557.1"/>
    </source>
</evidence>
<dbReference type="PANTHER" id="PTHR30435:SF1">
    <property type="entry name" value="FLAGELLAR HOOK PROTEIN FLGE"/>
    <property type="match status" value="1"/>
</dbReference>
<evidence type="ECO:0000259" key="6">
    <source>
        <dbReference type="Pfam" id="PF06429"/>
    </source>
</evidence>
<keyword evidence="8" id="KW-0969">Cilium</keyword>
<dbReference type="GO" id="GO:0009424">
    <property type="term" value="C:bacterial-type flagellum hook"/>
    <property type="evidence" value="ECO:0007669"/>
    <property type="project" value="TreeGrafter"/>
</dbReference>
<reference evidence="8 10" key="3">
    <citation type="submission" date="2020-11" db="EMBL/GenBank/DDBJ databases">
        <title>Closed and high quality bacterial genomes of the OMM12 community.</title>
        <authorList>
            <person name="Marbouty M."/>
            <person name="Lamy-Besnier Q."/>
            <person name="Debarbieux L."/>
            <person name="Koszul R."/>
        </authorList>
    </citation>
    <scope>NUCLEOTIDE SEQUENCE [LARGE SCALE GENOMIC DNA]</scope>
    <source>
        <strain evidence="8 10">KB18</strain>
    </source>
</reference>
<keyword evidence="3 4" id="KW-0975">Bacterial flagellum</keyword>
<evidence type="ECO:0000313" key="8">
    <source>
        <dbReference type="EMBL" id="QQR30818.1"/>
    </source>
</evidence>
<organism evidence="8 10">
    <name type="scientific">Acutalibacter muris</name>
    <dbReference type="NCBI Taxonomy" id="1796620"/>
    <lineage>
        <taxon>Bacteria</taxon>
        <taxon>Bacillati</taxon>
        <taxon>Bacillota</taxon>
        <taxon>Clostridia</taxon>
        <taxon>Eubacteriales</taxon>
        <taxon>Acutalibacteraceae</taxon>
        <taxon>Acutalibacter</taxon>
    </lineage>
</organism>
<reference evidence="9" key="2">
    <citation type="submission" date="2017-05" db="EMBL/GenBank/DDBJ databases">
        <title>Improved OligoMM genomes.</title>
        <authorList>
            <person name="Garzetti D."/>
        </authorList>
    </citation>
    <scope>NUCLEOTIDE SEQUENCE [LARGE SCALE GENOMIC DNA]</scope>
    <source>
        <strain evidence="9">KB18</strain>
    </source>
</reference>
<dbReference type="AlphaFoldDB" id="A0A1Z2XSX6"/>
<dbReference type="PANTHER" id="PTHR30435">
    <property type="entry name" value="FLAGELLAR PROTEIN"/>
    <property type="match status" value="1"/>
</dbReference>
<dbReference type="Proteomes" id="UP000596035">
    <property type="component" value="Chromosome"/>
</dbReference>
<dbReference type="EMBL" id="CP065321">
    <property type="protein sequence ID" value="QQR30818.1"/>
    <property type="molecule type" value="Genomic_DNA"/>
</dbReference>
<dbReference type="Proteomes" id="UP000196710">
    <property type="component" value="Chromosome"/>
</dbReference>
<keyword evidence="8" id="KW-0282">Flagellum</keyword>
<dbReference type="GO" id="GO:0071978">
    <property type="term" value="P:bacterial-type flagellum-dependent swarming motility"/>
    <property type="evidence" value="ECO:0007669"/>
    <property type="project" value="TreeGrafter"/>
</dbReference>
<accession>A0A1Z2XSX6</accession>
<evidence type="ECO:0000256" key="4">
    <source>
        <dbReference type="RuleBase" id="RU362116"/>
    </source>
</evidence>
<evidence type="ECO:0000313" key="10">
    <source>
        <dbReference type="Proteomes" id="UP000596035"/>
    </source>
</evidence>
<proteinExistence type="inferred from homology"/>
<dbReference type="Pfam" id="PF06429">
    <property type="entry name" value="Flg_bbr_C"/>
    <property type="match status" value="1"/>
</dbReference>
<sequence>MTGAMYAAVSGLKAHMSALNVIGQNISNVNTNAYKATRYTFLEALYTSVRGGSDGSNLLGGKNPAQVGYGSSIGTIDLDMSTKNYTPTGRPTDIMIDGDGMLIVGDKGATFGSTTGNKELKDMYLTRLGNLEFDRNGYLVDGQGQVVYGFLAVESPAYKAAVAYGNTIEADKGVDALKNIKDITDAEIEAAYGATSPVFYVNDKDQIVMLTPKKLGDGQTAPAPPKLSDLDVTVVEQYIEAPVLTPIRAPMANADGGASYPTWDRDPASATYGQIIDSDQGAGRIVKHSVSIDENTGRITCTTGNGEAVVIGAIAIAQVENPNGLTHVDGHYYQALGGAGRVTLTSVGHAVKNSSDPLSLFYMFDENGDVIPEDQRGKTIEGESGISSSGSTKVISNGLESSGTDLANEISNMIMIQRGYQANTRIVTVTDSMLEELVNMKR</sequence>
<name>A0A1Z2XSX6_9FIRM</name>
<dbReference type="NCBIfam" id="TIGR03506">
    <property type="entry name" value="FlgEFG_subfam"/>
    <property type="match status" value="1"/>
</dbReference>
<gene>
    <name evidence="7" type="ORF">ADH66_13380</name>
    <name evidence="8" type="ORF">I5Q82_03720</name>
</gene>
<keyword evidence="9" id="KW-1185">Reference proteome</keyword>
<dbReference type="InterPro" id="IPR010930">
    <property type="entry name" value="Flg_bb/hook_C_dom"/>
</dbReference>
<dbReference type="SUPFAM" id="SSF117143">
    <property type="entry name" value="Flagellar hook protein flgE"/>
    <property type="match status" value="1"/>
</dbReference>
<reference evidence="7" key="1">
    <citation type="journal article" date="2017" name="Genome Announc.">
        <title>High-Quality Whole-Genome Sequences of the Oligo-Mouse-Microbiota Bacterial Community.</title>
        <authorList>
            <person name="Garzetti D."/>
            <person name="Brugiroux S."/>
            <person name="Bunk B."/>
            <person name="Pukall R."/>
            <person name="McCoy K.D."/>
            <person name="Macpherson A.J."/>
            <person name="Stecher B."/>
        </authorList>
    </citation>
    <scope>NUCLEOTIDE SEQUENCE</scope>
    <source>
        <strain evidence="7">KB18</strain>
    </source>
</reference>
<dbReference type="InterPro" id="IPR001444">
    <property type="entry name" value="Flag_bb_rod_N"/>
</dbReference>
<dbReference type="InterPro" id="IPR037925">
    <property type="entry name" value="FlgE/F/G-like"/>
</dbReference>
<dbReference type="GO" id="GO:0009425">
    <property type="term" value="C:bacterial-type flagellum basal body"/>
    <property type="evidence" value="ECO:0007669"/>
    <property type="project" value="UniProtKB-SubCell"/>
</dbReference>
<evidence type="ECO:0000259" key="5">
    <source>
        <dbReference type="Pfam" id="PF00460"/>
    </source>
</evidence>
<evidence type="ECO:0000313" key="9">
    <source>
        <dbReference type="Proteomes" id="UP000196710"/>
    </source>
</evidence>
<dbReference type="GO" id="GO:0005829">
    <property type="term" value="C:cytosol"/>
    <property type="evidence" value="ECO:0007669"/>
    <property type="project" value="TreeGrafter"/>
</dbReference>
<evidence type="ECO:0000256" key="3">
    <source>
        <dbReference type="ARBA" id="ARBA00023143"/>
    </source>
</evidence>
<dbReference type="InterPro" id="IPR020013">
    <property type="entry name" value="Flagellar_FlgE/F/G"/>
</dbReference>
<comment type="similarity">
    <text evidence="2 4">Belongs to the flagella basal body rod proteins family.</text>
</comment>
<evidence type="ECO:0000256" key="2">
    <source>
        <dbReference type="ARBA" id="ARBA00009677"/>
    </source>
</evidence>
<dbReference type="KEGG" id="amur:ADH66_13380"/>
<dbReference type="EMBL" id="CP021422">
    <property type="protein sequence ID" value="ASB41557.1"/>
    <property type="molecule type" value="Genomic_DNA"/>
</dbReference>
<dbReference type="Pfam" id="PF00460">
    <property type="entry name" value="Flg_bb_rod"/>
    <property type="match status" value="1"/>
</dbReference>
<feature type="domain" description="Flagellar basal body rod protein N-terminal" evidence="5">
    <location>
        <begin position="5"/>
        <end position="35"/>
    </location>
</feature>
<feature type="domain" description="Flagellar basal-body/hook protein C-terminal" evidence="6">
    <location>
        <begin position="399"/>
        <end position="440"/>
    </location>
</feature>
<evidence type="ECO:0000256" key="1">
    <source>
        <dbReference type="ARBA" id="ARBA00004117"/>
    </source>
</evidence>
<comment type="subcellular location">
    <subcellularLocation>
        <location evidence="1 4">Bacterial flagellum basal body</location>
    </subcellularLocation>
</comment>